<evidence type="ECO:0000256" key="4">
    <source>
        <dbReference type="ARBA" id="ARBA00022737"/>
    </source>
</evidence>
<feature type="repeat" description="WD" evidence="6">
    <location>
        <begin position="485"/>
        <end position="521"/>
    </location>
</feature>
<dbReference type="Pfam" id="PF23627">
    <property type="entry name" value="LisH_WDR26"/>
    <property type="match status" value="1"/>
</dbReference>
<dbReference type="PROSITE" id="PS50294">
    <property type="entry name" value="WD_REPEATS_REGION"/>
    <property type="match status" value="3"/>
</dbReference>
<comment type="subunit">
    <text evidence="5">Interacts with RANBPM.</text>
</comment>
<evidence type="ECO:0000256" key="6">
    <source>
        <dbReference type="PROSITE-ProRule" id="PRU00221"/>
    </source>
</evidence>
<dbReference type="Gene3D" id="2.130.10.10">
    <property type="entry name" value="YVTN repeat-like/Quinoprotein amine dehydrogenase"/>
    <property type="match status" value="2"/>
</dbReference>
<dbReference type="GO" id="GO:0005737">
    <property type="term" value="C:cytoplasm"/>
    <property type="evidence" value="ECO:0007669"/>
    <property type="project" value="UniProtKB-SubCell"/>
</dbReference>
<dbReference type="InterPro" id="IPR036322">
    <property type="entry name" value="WD40_repeat_dom_sf"/>
</dbReference>
<keyword evidence="3 6" id="KW-0853">WD repeat</keyword>
<feature type="domain" description="CTLH" evidence="7">
    <location>
        <begin position="56"/>
        <end position="113"/>
    </location>
</feature>
<keyword evidence="2" id="KW-0963">Cytoplasm</keyword>
<protein>
    <recommendedName>
        <fullName evidence="7">CTLH domain-containing protein</fullName>
    </recommendedName>
</protein>
<dbReference type="STRING" id="3871.A0A394DEC9"/>
<evidence type="ECO:0000256" key="3">
    <source>
        <dbReference type="ARBA" id="ARBA00022574"/>
    </source>
</evidence>
<dbReference type="CDD" id="cd00200">
    <property type="entry name" value="WD40"/>
    <property type="match status" value="1"/>
</dbReference>
<name>A0A394DEC9_LUPAN</name>
<comment type="caution">
    <text evidence="8">The sequence shown here is derived from an EMBL/GenBank/DDBJ whole genome shotgun (WGS) entry which is preliminary data.</text>
</comment>
<sequence length="521" mass="58537">MGVHQNFLMENSSEVLGSKGLIKKNDFLRIIVQCLYSLGYNKTASCLESESGVSYKSPEFQFLESHLLNGNWDNCITFLNSIRDTFGETMDSALFLVLKQYLFECLSRGEDALALDILKKRISALKVDRSKVHSLAINVVLLNDVESGVRDGNVVHDLRRKCLTDLEKLLPPPISVPERRLEHLVETTVTAWVDSCLYHGSSNPISLYEDHKCGRDQIPTVTTQILAGHRNEVWFVQFSNNGEYLASSSNDCTAIIWKVLEDGEFTMKHILCGHMCAISLVAWSPDDTKLLTIGNTEVLKLWDVETGTCKHTFGNPDFVVSSCAWFPNSNHFVCGYSDPEKGICMWDCDGNEIKAWRGMGMPKVVDIAVTPDGEYLISVFMDKEIRILHMETNAERVISEEHSITSLSVSGDSKFFIVNLNSQEIHMWDVAGKWDKPLSFMGHKQCKYVIRSCFGGFNSTFIASGSENAQVYIWNSRNSRPIEVLSGHSLTVNCVSWNPERPHMLASASDDFSIRIWGPSS</sequence>
<dbReference type="KEGG" id="lang:109339720"/>
<dbReference type="FunFam" id="2.130.10.10:FF:000087">
    <property type="entry name" value="WD repeat-containing protein 26 homolog"/>
    <property type="match status" value="1"/>
</dbReference>
<keyword evidence="9" id="KW-1185">Reference proteome</keyword>
<evidence type="ECO:0000256" key="5">
    <source>
        <dbReference type="ARBA" id="ARBA00065067"/>
    </source>
</evidence>
<dbReference type="InterPro" id="IPR051350">
    <property type="entry name" value="WD_repeat-ST_regulator"/>
</dbReference>
<feature type="repeat" description="WD" evidence="6">
    <location>
        <begin position="226"/>
        <end position="259"/>
    </location>
</feature>
<keyword evidence="4" id="KW-0677">Repeat</keyword>
<feature type="repeat" description="WD" evidence="6">
    <location>
        <begin position="271"/>
        <end position="312"/>
    </location>
</feature>
<dbReference type="PROSITE" id="PS50082">
    <property type="entry name" value="WD_REPEATS_2"/>
    <property type="match status" value="3"/>
</dbReference>
<dbReference type="OrthoDB" id="972532at2759"/>
<dbReference type="SMART" id="SM00320">
    <property type="entry name" value="WD40"/>
    <property type="match status" value="7"/>
</dbReference>
<dbReference type="EMBL" id="MLAU01022943">
    <property type="protein sequence ID" value="OIW21333.1"/>
    <property type="molecule type" value="Genomic_DNA"/>
</dbReference>
<dbReference type="InterPro" id="IPR006595">
    <property type="entry name" value="CTLH_C"/>
</dbReference>
<proteinExistence type="predicted"/>
<dbReference type="AlphaFoldDB" id="A0A394DEC9"/>
<gene>
    <name evidence="8" type="ORF">TanjilG_32424</name>
</gene>
<dbReference type="InterPro" id="IPR001680">
    <property type="entry name" value="WD40_rpt"/>
</dbReference>
<dbReference type="Pfam" id="PF00400">
    <property type="entry name" value="WD40"/>
    <property type="match status" value="4"/>
</dbReference>
<dbReference type="PANTHER" id="PTHR22838">
    <property type="entry name" value="WD REPEAT PROTEIN 26-RELATED"/>
    <property type="match status" value="1"/>
</dbReference>
<accession>A0A394DEC9</accession>
<evidence type="ECO:0000313" key="8">
    <source>
        <dbReference type="EMBL" id="OIW21333.1"/>
    </source>
</evidence>
<dbReference type="SMART" id="SM00667">
    <property type="entry name" value="LisH"/>
    <property type="match status" value="1"/>
</dbReference>
<dbReference type="InterPro" id="IPR006594">
    <property type="entry name" value="LisH"/>
</dbReference>
<dbReference type="SMART" id="SM00668">
    <property type="entry name" value="CTLH"/>
    <property type="match status" value="1"/>
</dbReference>
<dbReference type="Proteomes" id="UP000188354">
    <property type="component" value="Unassembled WGS sequence"/>
</dbReference>
<dbReference type="Gramene" id="OIW21333">
    <property type="protein sequence ID" value="OIW21333"/>
    <property type="gene ID" value="TanjilG_32424"/>
</dbReference>
<dbReference type="SUPFAM" id="SSF50978">
    <property type="entry name" value="WD40 repeat-like"/>
    <property type="match status" value="1"/>
</dbReference>
<organism evidence="8 9">
    <name type="scientific">Lupinus angustifolius</name>
    <name type="common">Narrow-leaved blue lupine</name>
    <dbReference type="NCBI Taxonomy" id="3871"/>
    <lineage>
        <taxon>Eukaryota</taxon>
        <taxon>Viridiplantae</taxon>
        <taxon>Streptophyta</taxon>
        <taxon>Embryophyta</taxon>
        <taxon>Tracheophyta</taxon>
        <taxon>Spermatophyta</taxon>
        <taxon>Magnoliopsida</taxon>
        <taxon>eudicotyledons</taxon>
        <taxon>Gunneridae</taxon>
        <taxon>Pentapetalae</taxon>
        <taxon>rosids</taxon>
        <taxon>fabids</taxon>
        <taxon>Fabales</taxon>
        <taxon>Fabaceae</taxon>
        <taxon>Papilionoideae</taxon>
        <taxon>50 kb inversion clade</taxon>
        <taxon>genistoids sensu lato</taxon>
        <taxon>core genistoids</taxon>
        <taxon>Genisteae</taxon>
        <taxon>Lupinus</taxon>
    </lineage>
</organism>
<dbReference type="InterPro" id="IPR015943">
    <property type="entry name" value="WD40/YVTN_repeat-like_dom_sf"/>
</dbReference>
<evidence type="ECO:0000256" key="2">
    <source>
        <dbReference type="ARBA" id="ARBA00022490"/>
    </source>
</evidence>
<comment type="subcellular location">
    <subcellularLocation>
        <location evidence="1">Cytoplasm</location>
    </subcellularLocation>
</comment>
<dbReference type="PROSITE" id="PS50897">
    <property type="entry name" value="CTLH"/>
    <property type="match status" value="1"/>
</dbReference>
<evidence type="ECO:0000259" key="7">
    <source>
        <dbReference type="PROSITE" id="PS50897"/>
    </source>
</evidence>
<reference evidence="8 9" key="1">
    <citation type="journal article" date="2017" name="Plant Biotechnol. J.">
        <title>A comprehensive draft genome sequence for lupin (Lupinus angustifolius), an emerging health food: insights into plant-microbe interactions and legume evolution.</title>
        <authorList>
            <person name="Hane J.K."/>
            <person name="Ming Y."/>
            <person name="Kamphuis L.G."/>
            <person name="Nelson M.N."/>
            <person name="Garg G."/>
            <person name="Atkins C.A."/>
            <person name="Bayer P.E."/>
            <person name="Bravo A."/>
            <person name="Bringans S."/>
            <person name="Cannon S."/>
            <person name="Edwards D."/>
            <person name="Foley R."/>
            <person name="Gao L.L."/>
            <person name="Harrison M.J."/>
            <person name="Huang W."/>
            <person name="Hurgobin B."/>
            <person name="Li S."/>
            <person name="Liu C.W."/>
            <person name="McGrath A."/>
            <person name="Morahan G."/>
            <person name="Murray J."/>
            <person name="Weller J."/>
            <person name="Jian J."/>
            <person name="Singh K.B."/>
        </authorList>
    </citation>
    <scope>NUCLEOTIDE SEQUENCE [LARGE SCALE GENOMIC DNA]</scope>
    <source>
        <strain evidence="9">cv. Tanjil</strain>
        <tissue evidence="8">Whole plant</tissue>
    </source>
</reference>
<dbReference type="PROSITE" id="PS50896">
    <property type="entry name" value="LISH"/>
    <property type="match status" value="1"/>
</dbReference>
<evidence type="ECO:0000256" key="1">
    <source>
        <dbReference type="ARBA" id="ARBA00004496"/>
    </source>
</evidence>
<evidence type="ECO:0000313" key="9">
    <source>
        <dbReference type="Proteomes" id="UP000188354"/>
    </source>
</evidence>
<dbReference type="PANTHER" id="PTHR22838:SF23">
    <property type="entry name" value="WD REPEAT-CONTAINING PROTEIN WDS HOMOLOG"/>
    <property type="match status" value="1"/>
</dbReference>